<dbReference type="InterPro" id="IPR011049">
    <property type="entry name" value="Serralysin-like_metalloprot_C"/>
</dbReference>
<dbReference type="AlphaFoldDB" id="A0A379IAP0"/>
<dbReference type="OrthoDB" id="7029872at2"/>
<dbReference type="Proteomes" id="UP000255125">
    <property type="component" value="Unassembled WGS sequence"/>
</dbReference>
<protein>
    <submittedName>
        <fullName evidence="1">Type I secretion target</fullName>
    </submittedName>
</protein>
<dbReference type="RefSeq" id="WP_115284115.1">
    <property type="nucleotide sequence ID" value="NZ_UGUS01000002.1"/>
</dbReference>
<proteinExistence type="predicted"/>
<name>A0A379IAP0_PSEFL</name>
<organism evidence="1 2">
    <name type="scientific">Pseudomonas fluorescens</name>
    <dbReference type="NCBI Taxonomy" id="294"/>
    <lineage>
        <taxon>Bacteria</taxon>
        <taxon>Pseudomonadati</taxon>
        <taxon>Pseudomonadota</taxon>
        <taxon>Gammaproteobacteria</taxon>
        <taxon>Pseudomonadales</taxon>
        <taxon>Pseudomonadaceae</taxon>
        <taxon>Pseudomonas</taxon>
    </lineage>
</organism>
<dbReference type="EMBL" id="UGUS01000002">
    <property type="protein sequence ID" value="SUD29858.1"/>
    <property type="molecule type" value="Genomic_DNA"/>
</dbReference>
<accession>A0A379IAP0</accession>
<sequence length="703" mass="77013">MSWSEQESPYTLEDQPVINDDDDVINAAAFPLDNLPGYVPGTQGATKAIVWRLGGGEDVVTGLPDKPNFFHYGQGRKYLTGGQDNDEFIFTVPDGTLDGIEPRQNLSVLQGEGGTDTLRFAGHHPGGASGAGYTIDLERQRVELHRSATDLYPQLTATLSSIEQVQTLAGASSRVKGALDTQQIVSMGHDTIDAGPADNTLVIAGNGTRVNGGAGQDRYVIANGIGEVRIDEDGEEISHVEMAWPFERIQSWTLHENSLVVSALSDADGDLAEQQIIIMNVYETLAGSRVLKNSKLVFMTQDGYVLSPVLPLKLQGADDHNVTVQLIAHGPEKALQAIVNNHEYALSAHGESNLYVPRGAMHTTVRFISAQDDATCTLYVDYPKEHIESVSYSYHVTKNSSGVYDRLTYKNFKLSITFEDGKKLMLANYATEKGRARTLGTRIQAAPISILCRLLLVMADGQSCNITTPYVFTLSDRSYPGHKIHDGQAHLQFRAGKFAFVRPQVSKSIHCKSTPQTIRLPAFSGGGIYCLKGKGAIYEVFPDNGTTLYLSPQYPDQAQPSTWIFTTQGPPQLQEVTVDGKTISAGTVKIVMPETASTTGTPDRIIIYVACGHKYEVSPGHAKAFLYEMNASAHQTIENLHLELRKLRQKSPLVASYILINGLTARQHPQERIYYDVQYDGWTLSKDNTRPLQANELQLQAAI</sequence>
<gene>
    <name evidence="1" type="ORF">NCTC10392_01778</name>
</gene>
<reference evidence="1 2" key="1">
    <citation type="submission" date="2018-06" db="EMBL/GenBank/DDBJ databases">
        <authorList>
            <consortium name="Pathogen Informatics"/>
            <person name="Doyle S."/>
        </authorList>
    </citation>
    <scope>NUCLEOTIDE SEQUENCE [LARGE SCALE GENOMIC DNA]</scope>
    <source>
        <strain evidence="1 2">NCTC10392</strain>
    </source>
</reference>
<dbReference type="SUPFAM" id="SSF51120">
    <property type="entry name" value="beta-Roll"/>
    <property type="match status" value="1"/>
</dbReference>
<evidence type="ECO:0000313" key="2">
    <source>
        <dbReference type="Proteomes" id="UP000255125"/>
    </source>
</evidence>
<evidence type="ECO:0000313" key="1">
    <source>
        <dbReference type="EMBL" id="SUD29858.1"/>
    </source>
</evidence>